<keyword evidence="3" id="KW-0732">Signal</keyword>
<dbReference type="Gene3D" id="3.20.20.370">
    <property type="entry name" value="Glycoside hydrolase/deacetylase"/>
    <property type="match status" value="1"/>
</dbReference>
<sequence length="308" mass="34876">MKLRLLFACSLLASVALAQKEVSITLDDVPNVGLYKKDNNRSLLLENITRLQLPVAIFSNEGNLYQNTSAADNYKALAQWIGNKNITAGNHTFNHVGYSNVGAKVFEESVEKGEVITENLLKQQGKTLRYFRFPFNDMGKDSSMHRQMKTFLQNKGYIVAPFTIENSDWAYSAVYEDALLHGDQAKAKTIGSTYVSTTLALFDYFEALCLKQLGRPIKHIYLCHDNALNTDYLPALVEGLQKKGYAFITLDKALTDDVYARKEYYTGSAGFSWLYRWEPDAEKRKALLRSEPENAALMKAYETLQKKN</sequence>
<evidence type="ECO:0000256" key="3">
    <source>
        <dbReference type="SAM" id="SignalP"/>
    </source>
</evidence>
<keyword evidence="6" id="KW-1185">Reference proteome</keyword>
<dbReference type="InterPro" id="IPR011330">
    <property type="entry name" value="Glyco_hydro/deAcase_b/a-brl"/>
</dbReference>
<dbReference type="InterPro" id="IPR002509">
    <property type="entry name" value="NODB_dom"/>
</dbReference>
<dbReference type="PANTHER" id="PTHR10587">
    <property type="entry name" value="GLYCOSYL TRANSFERASE-RELATED"/>
    <property type="match status" value="1"/>
</dbReference>
<dbReference type="PANTHER" id="PTHR10587:SF133">
    <property type="entry name" value="CHITIN DEACETYLASE 1-RELATED"/>
    <property type="match status" value="1"/>
</dbReference>
<reference evidence="5 6" key="1">
    <citation type="submission" date="2021-01" db="EMBL/GenBank/DDBJ databases">
        <title>Chryseolinea sp. Jin1 Genome sequencing and assembly.</title>
        <authorList>
            <person name="Kim I."/>
        </authorList>
    </citation>
    <scope>NUCLEOTIDE SEQUENCE [LARGE SCALE GENOMIC DNA]</scope>
    <source>
        <strain evidence="5 6">Jin1</strain>
    </source>
</reference>
<dbReference type="EMBL" id="JAERRB010000011">
    <property type="protein sequence ID" value="MBL0744461.1"/>
    <property type="molecule type" value="Genomic_DNA"/>
</dbReference>
<evidence type="ECO:0000259" key="4">
    <source>
        <dbReference type="Pfam" id="PF01522"/>
    </source>
</evidence>
<dbReference type="SUPFAM" id="SSF88713">
    <property type="entry name" value="Glycoside hydrolase/deacetylase"/>
    <property type="match status" value="1"/>
</dbReference>
<keyword evidence="1" id="KW-0479">Metal-binding</keyword>
<proteinExistence type="predicted"/>
<comment type="caution">
    <text evidence="5">The sequence shown here is derived from an EMBL/GenBank/DDBJ whole genome shotgun (WGS) entry which is preliminary data.</text>
</comment>
<dbReference type="InterPro" id="IPR050248">
    <property type="entry name" value="Polysacc_deacetylase_ArnD"/>
</dbReference>
<dbReference type="RefSeq" id="WP_202014117.1">
    <property type="nucleotide sequence ID" value="NZ_JAERRB010000011.1"/>
</dbReference>
<feature type="signal peptide" evidence="3">
    <location>
        <begin position="1"/>
        <end position="18"/>
    </location>
</feature>
<feature type="chain" id="PRO_5047014539" evidence="3">
    <location>
        <begin position="19"/>
        <end position="308"/>
    </location>
</feature>
<organism evidence="5 6">
    <name type="scientific">Chryseolinea lacunae</name>
    <dbReference type="NCBI Taxonomy" id="2801331"/>
    <lineage>
        <taxon>Bacteria</taxon>
        <taxon>Pseudomonadati</taxon>
        <taxon>Bacteroidota</taxon>
        <taxon>Cytophagia</taxon>
        <taxon>Cytophagales</taxon>
        <taxon>Fulvivirgaceae</taxon>
        <taxon>Chryseolinea</taxon>
    </lineage>
</organism>
<dbReference type="Proteomes" id="UP000613030">
    <property type="component" value="Unassembled WGS sequence"/>
</dbReference>
<gene>
    <name evidence="5" type="ORF">JI741_24725</name>
</gene>
<accession>A0ABS1KYD7</accession>
<keyword evidence="2" id="KW-0378">Hydrolase</keyword>
<evidence type="ECO:0000313" key="6">
    <source>
        <dbReference type="Proteomes" id="UP000613030"/>
    </source>
</evidence>
<protein>
    <submittedName>
        <fullName evidence="5">Polysaccharide deacetylase family protein</fullName>
    </submittedName>
</protein>
<evidence type="ECO:0000313" key="5">
    <source>
        <dbReference type="EMBL" id="MBL0744461.1"/>
    </source>
</evidence>
<evidence type="ECO:0000256" key="1">
    <source>
        <dbReference type="ARBA" id="ARBA00022723"/>
    </source>
</evidence>
<name>A0ABS1KYD7_9BACT</name>
<evidence type="ECO:0000256" key="2">
    <source>
        <dbReference type="ARBA" id="ARBA00022801"/>
    </source>
</evidence>
<dbReference type="Pfam" id="PF01522">
    <property type="entry name" value="Polysacc_deac_1"/>
    <property type="match status" value="1"/>
</dbReference>
<feature type="domain" description="NodB homology" evidence="4">
    <location>
        <begin position="18"/>
        <end position="141"/>
    </location>
</feature>